<keyword evidence="3 8" id="KW-0732">Signal</keyword>
<feature type="signal peptide" evidence="8">
    <location>
        <begin position="1"/>
        <end position="20"/>
    </location>
</feature>
<dbReference type="Proteomes" id="UP001500359">
    <property type="component" value="Unassembled WGS sequence"/>
</dbReference>
<evidence type="ECO:0000259" key="9">
    <source>
        <dbReference type="PROSITE" id="PS51352"/>
    </source>
</evidence>
<evidence type="ECO:0000256" key="5">
    <source>
        <dbReference type="ARBA" id="ARBA00023157"/>
    </source>
</evidence>
<dbReference type="PROSITE" id="PS51257">
    <property type="entry name" value="PROKAR_LIPOPROTEIN"/>
    <property type="match status" value="1"/>
</dbReference>
<comment type="similarity">
    <text evidence="2">Belongs to the thioredoxin family. DsbA subfamily.</text>
</comment>
<evidence type="ECO:0000256" key="2">
    <source>
        <dbReference type="ARBA" id="ARBA00005791"/>
    </source>
</evidence>
<dbReference type="CDD" id="cd03019">
    <property type="entry name" value="DsbA_DsbA"/>
    <property type="match status" value="1"/>
</dbReference>
<dbReference type="SUPFAM" id="SSF52833">
    <property type="entry name" value="Thioredoxin-like"/>
    <property type="match status" value="1"/>
</dbReference>
<organism evidence="10 11">
    <name type="scientific">Aliiglaciecola litoralis</name>
    <dbReference type="NCBI Taxonomy" id="582857"/>
    <lineage>
        <taxon>Bacteria</taxon>
        <taxon>Pseudomonadati</taxon>
        <taxon>Pseudomonadota</taxon>
        <taxon>Gammaproteobacteria</taxon>
        <taxon>Alteromonadales</taxon>
        <taxon>Alteromonadaceae</taxon>
        <taxon>Aliiglaciecola</taxon>
    </lineage>
</organism>
<accession>A0ABP3X2N2</accession>
<evidence type="ECO:0000313" key="11">
    <source>
        <dbReference type="Proteomes" id="UP001500359"/>
    </source>
</evidence>
<comment type="caution">
    <text evidence="10">The sequence shown here is derived from an EMBL/GenBank/DDBJ whole genome shotgun (WGS) entry which is preliminary data.</text>
</comment>
<dbReference type="PIRSF" id="PIRSF001488">
    <property type="entry name" value="Tdi_protein"/>
    <property type="match status" value="1"/>
</dbReference>
<dbReference type="InterPro" id="IPR017937">
    <property type="entry name" value="Thioredoxin_CS"/>
</dbReference>
<dbReference type="Gene3D" id="3.40.30.10">
    <property type="entry name" value="Glutaredoxin"/>
    <property type="match status" value="1"/>
</dbReference>
<dbReference type="PANTHER" id="PTHR35891">
    <property type="entry name" value="THIOL:DISULFIDE INTERCHANGE PROTEIN DSBA"/>
    <property type="match status" value="1"/>
</dbReference>
<protein>
    <recommendedName>
        <fullName evidence="7">Thiol:disulfide interchange protein</fullName>
    </recommendedName>
</protein>
<feature type="domain" description="Thioredoxin" evidence="9">
    <location>
        <begin position="15"/>
        <end position="209"/>
    </location>
</feature>
<dbReference type="PANTHER" id="PTHR35891:SF2">
    <property type="entry name" value="THIOL:DISULFIDE INTERCHANGE PROTEIN DSBA"/>
    <property type="match status" value="1"/>
</dbReference>
<dbReference type="Pfam" id="PF01323">
    <property type="entry name" value="DSBA"/>
    <property type="match status" value="1"/>
</dbReference>
<dbReference type="InterPro" id="IPR050824">
    <property type="entry name" value="Thiol_disulfide_DsbA"/>
</dbReference>
<evidence type="ECO:0000256" key="3">
    <source>
        <dbReference type="ARBA" id="ARBA00022729"/>
    </source>
</evidence>
<dbReference type="InterPro" id="IPR036249">
    <property type="entry name" value="Thioredoxin-like_sf"/>
</dbReference>
<evidence type="ECO:0000256" key="1">
    <source>
        <dbReference type="ARBA" id="ARBA00004418"/>
    </source>
</evidence>
<evidence type="ECO:0000256" key="8">
    <source>
        <dbReference type="SAM" id="SignalP"/>
    </source>
</evidence>
<evidence type="ECO:0000256" key="6">
    <source>
        <dbReference type="ARBA" id="ARBA00023284"/>
    </source>
</evidence>
<dbReference type="PROSITE" id="PS00194">
    <property type="entry name" value="THIOREDOXIN_1"/>
    <property type="match status" value="1"/>
</dbReference>
<proteinExistence type="inferred from homology"/>
<keyword evidence="11" id="KW-1185">Reference proteome</keyword>
<dbReference type="InterPro" id="IPR013766">
    <property type="entry name" value="Thioredoxin_domain"/>
</dbReference>
<dbReference type="EMBL" id="BAAAFD010000016">
    <property type="protein sequence ID" value="GAA0859978.1"/>
    <property type="molecule type" value="Genomic_DNA"/>
</dbReference>
<keyword evidence="4 7" id="KW-0574">Periplasm</keyword>
<reference evidence="11" key="1">
    <citation type="journal article" date="2019" name="Int. J. Syst. Evol. Microbiol.">
        <title>The Global Catalogue of Microorganisms (GCM) 10K type strain sequencing project: providing services to taxonomists for standard genome sequencing and annotation.</title>
        <authorList>
            <consortium name="The Broad Institute Genomics Platform"/>
            <consortium name="The Broad Institute Genome Sequencing Center for Infectious Disease"/>
            <person name="Wu L."/>
            <person name="Ma J."/>
        </authorList>
    </citation>
    <scope>NUCLEOTIDE SEQUENCE [LARGE SCALE GENOMIC DNA]</scope>
    <source>
        <strain evidence="11">JCM 15896</strain>
    </source>
</reference>
<feature type="chain" id="PRO_5046497395" description="Thiol:disulfide interchange protein" evidence="8">
    <location>
        <begin position="21"/>
        <end position="211"/>
    </location>
</feature>
<comment type="subcellular location">
    <subcellularLocation>
        <location evidence="1 7">Periplasm</location>
    </subcellularLocation>
</comment>
<gene>
    <name evidence="10" type="ORF">GCM10009114_35480</name>
</gene>
<keyword evidence="6" id="KW-0676">Redox-active center</keyword>
<evidence type="ECO:0000256" key="4">
    <source>
        <dbReference type="ARBA" id="ARBA00022764"/>
    </source>
</evidence>
<evidence type="ECO:0000313" key="10">
    <source>
        <dbReference type="EMBL" id="GAA0859978.1"/>
    </source>
</evidence>
<dbReference type="InterPro" id="IPR001853">
    <property type="entry name" value="DSBA-like_thioredoxin_dom"/>
</dbReference>
<keyword evidence="5 7" id="KW-1015">Disulfide bond</keyword>
<sequence length="211" mass="24208">MKKLYFLITLCLLTALQACVEPEVSSKWVEDKHYKVISDTATESPVVTEFFSFWCPHCYSYEPIVAKVKQQLDKDVAFNKVHVNFMRFAGPDVQEDATRAMLVARSLGREEELNQAIFSYIHEQRLPITGINQLKGIFLARGIELAEFDKIVSSFKVKTMLDKNRKAIETYREHLSGVPNFIVNGKYQMTVTSDMTVDDIIELIVWLSTQS</sequence>
<name>A0ABP3X2N2_9ALTE</name>
<dbReference type="RefSeq" id="WP_343862412.1">
    <property type="nucleotide sequence ID" value="NZ_BAAAFD010000016.1"/>
</dbReference>
<dbReference type="InterPro" id="IPR023205">
    <property type="entry name" value="DsbA/DsbL"/>
</dbReference>
<dbReference type="PROSITE" id="PS51352">
    <property type="entry name" value="THIOREDOXIN_2"/>
    <property type="match status" value="1"/>
</dbReference>
<evidence type="ECO:0000256" key="7">
    <source>
        <dbReference type="PIRNR" id="PIRNR001488"/>
    </source>
</evidence>